<dbReference type="PROSITE" id="PS50929">
    <property type="entry name" value="ABC_TM1F"/>
    <property type="match status" value="1"/>
</dbReference>
<dbReference type="InterPro" id="IPR017871">
    <property type="entry name" value="ABC_transporter-like_CS"/>
</dbReference>
<dbReference type="GO" id="GO:0007031">
    <property type="term" value="P:peroxisome organization"/>
    <property type="evidence" value="ECO:0007669"/>
    <property type="project" value="TreeGrafter"/>
</dbReference>
<protein>
    <submittedName>
        <fullName evidence="10">Putative ATP-binding cassette sub-family D member 4</fullName>
    </submittedName>
</protein>
<evidence type="ECO:0000256" key="6">
    <source>
        <dbReference type="SAM" id="MobiDB-lite"/>
    </source>
</evidence>
<dbReference type="GO" id="GO:0015910">
    <property type="term" value="P:long-chain fatty acid import into peroxisome"/>
    <property type="evidence" value="ECO:0007669"/>
    <property type="project" value="TreeGrafter"/>
</dbReference>
<dbReference type="GO" id="GO:0042760">
    <property type="term" value="P:very long-chain fatty acid catabolic process"/>
    <property type="evidence" value="ECO:0007669"/>
    <property type="project" value="TreeGrafter"/>
</dbReference>
<dbReference type="InterPro" id="IPR036640">
    <property type="entry name" value="ABC1_TM_sf"/>
</dbReference>
<feature type="transmembrane region" description="Helical" evidence="7">
    <location>
        <begin position="214"/>
        <end position="234"/>
    </location>
</feature>
<dbReference type="PANTHER" id="PTHR11384">
    <property type="entry name" value="ATP-BINDING CASSETTE, SUB-FAMILY D MEMBER"/>
    <property type="match status" value="1"/>
</dbReference>
<dbReference type="InterPro" id="IPR027417">
    <property type="entry name" value="P-loop_NTPase"/>
</dbReference>
<evidence type="ECO:0000313" key="10">
    <source>
        <dbReference type="EMBL" id="ROT81592.1"/>
    </source>
</evidence>
<keyword evidence="2" id="KW-0813">Transport</keyword>
<keyword evidence="4 7" id="KW-1133">Transmembrane helix</keyword>
<dbReference type="GO" id="GO:0005324">
    <property type="term" value="F:long-chain fatty acid transmembrane transporter activity"/>
    <property type="evidence" value="ECO:0007669"/>
    <property type="project" value="TreeGrafter"/>
</dbReference>
<feature type="region of interest" description="Disordered" evidence="6">
    <location>
        <begin position="404"/>
        <end position="430"/>
    </location>
</feature>
<dbReference type="Proteomes" id="UP000283509">
    <property type="component" value="Unassembled WGS sequence"/>
</dbReference>
<dbReference type="GO" id="GO:0006635">
    <property type="term" value="P:fatty acid beta-oxidation"/>
    <property type="evidence" value="ECO:0007669"/>
    <property type="project" value="TreeGrafter"/>
</dbReference>
<evidence type="ECO:0000256" key="5">
    <source>
        <dbReference type="ARBA" id="ARBA00023136"/>
    </source>
</evidence>
<keyword evidence="10" id="KW-0547">Nucleotide-binding</keyword>
<dbReference type="GO" id="GO:0005524">
    <property type="term" value="F:ATP binding"/>
    <property type="evidence" value="ECO:0007669"/>
    <property type="project" value="UniProtKB-KW"/>
</dbReference>
<organism evidence="10 11">
    <name type="scientific">Penaeus vannamei</name>
    <name type="common">Whiteleg shrimp</name>
    <name type="synonym">Litopenaeus vannamei</name>
    <dbReference type="NCBI Taxonomy" id="6689"/>
    <lineage>
        <taxon>Eukaryota</taxon>
        <taxon>Metazoa</taxon>
        <taxon>Ecdysozoa</taxon>
        <taxon>Arthropoda</taxon>
        <taxon>Crustacea</taxon>
        <taxon>Multicrustacea</taxon>
        <taxon>Malacostraca</taxon>
        <taxon>Eumalacostraca</taxon>
        <taxon>Eucarida</taxon>
        <taxon>Decapoda</taxon>
        <taxon>Dendrobranchiata</taxon>
        <taxon>Penaeoidea</taxon>
        <taxon>Penaeidae</taxon>
        <taxon>Penaeus</taxon>
    </lineage>
</organism>
<dbReference type="PANTHER" id="PTHR11384:SF59">
    <property type="entry name" value="LYSOSOMAL COBALAMIN TRANSPORTER ABCD4"/>
    <property type="match status" value="1"/>
</dbReference>
<gene>
    <name evidence="10" type="ORF">C7M84_025265</name>
</gene>
<dbReference type="PROSITE" id="PS00211">
    <property type="entry name" value="ABC_TRANSPORTER_1"/>
    <property type="match status" value="1"/>
</dbReference>
<dbReference type="EMBL" id="QCYY01000951">
    <property type="protein sequence ID" value="ROT81592.1"/>
    <property type="molecule type" value="Genomic_DNA"/>
</dbReference>
<evidence type="ECO:0000256" key="4">
    <source>
        <dbReference type="ARBA" id="ARBA00022989"/>
    </source>
</evidence>
<dbReference type="InterPro" id="IPR050835">
    <property type="entry name" value="ABC_transporter_sub-D"/>
</dbReference>
<dbReference type="InterPro" id="IPR003439">
    <property type="entry name" value="ABC_transporter-like_ATP-bd"/>
</dbReference>
<sequence>MHTYSISSTIWTSINALPPSSLLKVQTSTPPSAMGKVETPKEKAGFDLHMFRRLWKIVRIIIPGWCSLPAGLFFLLLFLCALEQYLGYFMGLVASKYYAVFGDRNFDGFIMHTLKTCALILAISSVISVKLYINSVLYITWRQLLDRALHRLYFSGINYYTLNVLDSNVDNPDQRMTQDVDKLCSSLATITTKVIIAPFQIGYYTYKTYVGTGWLGPVSIYAFFFVGTIVNRIVMSPIVKFVMKQEKCEGDFRFKHMQVRVNSESIAFHVSGPVESCKTNRALDILVRAQQRLFNRQIILNFTRYMFDYFGSIISYLAISIPIFSGKFGEDEDISSVVSAYAFVSMYLVFSLTSLVDLGSQVVVLSGVTHRVAQLVERLLKLQHEWDINTLQASSSFTNITQNLRKRSGSRDSSASSSDSRRLIEDSPENEVAVCGEDQTSLDIAFILRDVTISAPGSNTVLVSDLQLVIKKGESLLIMGPSSAGKSSILRVLRGLWPAARGTVAHDFPPGPKSVIFLPQKPLMTNGSLLEQIIYPLRLDPNSPVSSETCEEIKSRLDALHMSELVARCGGLQTDPDWNWNDALSPGEMQRVCFLRILYHKPQFALLDEATSALSLDVEEQLYQACLDQNITIISVAHRESLINHTRDITPICYPPL</sequence>
<feature type="domain" description="ABC transmembrane type-1" evidence="9">
    <location>
        <begin position="70"/>
        <end position="367"/>
    </location>
</feature>
<evidence type="ECO:0000256" key="2">
    <source>
        <dbReference type="ARBA" id="ARBA00022448"/>
    </source>
</evidence>
<dbReference type="GO" id="GO:0140359">
    <property type="term" value="F:ABC-type transporter activity"/>
    <property type="evidence" value="ECO:0007669"/>
    <property type="project" value="InterPro"/>
</dbReference>
<dbReference type="InterPro" id="IPR011527">
    <property type="entry name" value="ABC1_TM_dom"/>
</dbReference>
<dbReference type="STRING" id="6689.A0A3R7MNA3"/>
<proteinExistence type="inferred from homology"/>
<evidence type="ECO:0000259" key="8">
    <source>
        <dbReference type="PROSITE" id="PS50893"/>
    </source>
</evidence>
<reference evidence="10 11" key="2">
    <citation type="submission" date="2019-01" db="EMBL/GenBank/DDBJ databases">
        <title>The decoding of complex shrimp genome reveals the adaptation for benthos swimmer, frequently molting mechanism and breeding impact on genome.</title>
        <authorList>
            <person name="Sun Y."/>
            <person name="Gao Y."/>
            <person name="Yu Y."/>
        </authorList>
    </citation>
    <scope>NUCLEOTIDE SEQUENCE [LARGE SCALE GENOMIC DNA]</scope>
    <source>
        <tissue evidence="10">Muscle</tissue>
    </source>
</reference>
<feature type="transmembrane region" description="Helical" evidence="7">
    <location>
        <begin position="113"/>
        <end position="133"/>
    </location>
</feature>
<feature type="transmembrane region" description="Helical" evidence="7">
    <location>
        <begin position="57"/>
        <end position="79"/>
    </location>
</feature>
<keyword evidence="10" id="KW-0067">ATP-binding</keyword>
<feature type="transmembrane region" description="Helical" evidence="7">
    <location>
        <begin position="337"/>
        <end position="356"/>
    </location>
</feature>
<evidence type="ECO:0000256" key="3">
    <source>
        <dbReference type="ARBA" id="ARBA00022692"/>
    </source>
</evidence>
<dbReference type="SUPFAM" id="SSF90123">
    <property type="entry name" value="ABC transporter transmembrane region"/>
    <property type="match status" value="1"/>
</dbReference>
<feature type="domain" description="ABC transporter" evidence="8">
    <location>
        <begin position="448"/>
        <end position="655"/>
    </location>
</feature>
<comment type="caution">
    <text evidence="10">The sequence shown here is derived from an EMBL/GenBank/DDBJ whole genome shotgun (WGS) entry which is preliminary data.</text>
</comment>
<name>A0A3R7MNA3_PENVA</name>
<dbReference type="Pfam" id="PF00005">
    <property type="entry name" value="ABC_tran"/>
    <property type="match status" value="1"/>
</dbReference>
<dbReference type="CDD" id="cd03223">
    <property type="entry name" value="ABCD_peroxisomal_ALDP"/>
    <property type="match status" value="1"/>
</dbReference>
<dbReference type="Gene3D" id="1.20.1560.10">
    <property type="entry name" value="ABC transporter type 1, transmembrane domain"/>
    <property type="match status" value="1"/>
</dbReference>
<keyword evidence="5 7" id="KW-0472">Membrane</keyword>
<evidence type="ECO:0000259" key="9">
    <source>
        <dbReference type="PROSITE" id="PS50929"/>
    </source>
</evidence>
<reference evidence="10 11" key="1">
    <citation type="submission" date="2018-04" db="EMBL/GenBank/DDBJ databases">
        <authorList>
            <person name="Zhang X."/>
            <person name="Yuan J."/>
            <person name="Li F."/>
            <person name="Xiang J."/>
        </authorList>
    </citation>
    <scope>NUCLEOTIDE SEQUENCE [LARGE SCALE GENOMIC DNA]</scope>
    <source>
        <tissue evidence="10">Muscle</tissue>
    </source>
</reference>
<evidence type="ECO:0000256" key="1">
    <source>
        <dbReference type="ARBA" id="ARBA00008575"/>
    </source>
</evidence>
<dbReference type="OrthoDB" id="422637at2759"/>
<evidence type="ECO:0000313" key="11">
    <source>
        <dbReference type="Proteomes" id="UP000283509"/>
    </source>
</evidence>
<accession>A0A3R7MNA3</accession>
<keyword evidence="3 7" id="KW-0812">Transmembrane</keyword>
<dbReference type="AlphaFoldDB" id="A0A3R7MNA3"/>
<dbReference type="GO" id="GO:0016887">
    <property type="term" value="F:ATP hydrolysis activity"/>
    <property type="evidence" value="ECO:0007669"/>
    <property type="project" value="InterPro"/>
</dbReference>
<dbReference type="Pfam" id="PF06472">
    <property type="entry name" value="ABC_membrane_2"/>
    <property type="match status" value="1"/>
</dbReference>
<feature type="transmembrane region" description="Helical" evidence="7">
    <location>
        <begin position="306"/>
        <end position="325"/>
    </location>
</feature>
<keyword evidence="11" id="KW-1185">Reference proteome</keyword>
<dbReference type="Gene3D" id="3.40.50.300">
    <property type="entry name" value="P-loop containing nucleotide triphosphate hydrolases"/>
    <property type="match status" value="1"/>
</dbReference>
<dbReference type="PROSITE" id="PS50893">
    <property type="entry name" value="ABC_TRANSPORTER_2"/>
    <property type="match status" value="1"/>
</dbReference>
<evidence type="ECO:0000256" key="7">
    <source>
        <dbReference type="SAM" id="Phobius"/>
    </source>
</evidence>
<comment type="similarity">
    <text evidence="1">Belongs to the ABC transporter superfamily. ABCD family. Peroxisomal fatty acyl CoA transporter (TC 3.A.1.203) subfamily.</text>
</comment>
<dbReference type="SUPFAM" id="SSF52540">
    <property type="entry name" value="P-loop containing nucleoside triphosphate hydrolases"/>
    <property type="match status" value="1"/>
</dbReference>
<dbReference type="GO" id="GO:0005778">
    <property type="term" value="C:peroxisomal membrane"/>
    <property type="evidence" value="ECO:0007669"/>
    <property type="project" value="TreeGrafter"/>
</dbReference>